<dbReference type="Pfam" id="PF01425">
    <property type="entry name" value="Amidase"/>
    <property type="match status" value="1"/>
</dbReference>
<sequence length="444" mass="44812">MDGDGDRGSRRTPAGLDTDAYAGLSACEIAAGVSEGRLTAREVAEVALARIAASDGTVRAFTETWPAWAAERAAEVDRAVRAGARLPLAGVPLGVKNTQRVTSPRLARLMAAGCVPVGATATPGPGTEWQTWGATERGPTRNPLGPRWSPGGSSAGSAAAVAARMVPLATGSDGAGSVRIPAAWCAVIGLKTTGGLAPAQGRTVRSAPGPLARTARDAAAYVAALQESGNGVGSSTGTVPPTCTTPSRPVRTAWSATLGFADTEDEVADAAHGLLEALTRARITAPRPAVTVLLPDPAQCWREMRAPDAMRPSPVTSRARVGARSDRASRTACTDRPAARTNGVSAAAARTASALARALEGVFAEVDVLATPTTPGPPHGHEGPGAALSVALTWAFNVTGHPALSIPAGRMADGAPVGLQLVAPHGREADLLAVAAAAEREGLV</sequence>
<gene>
    <name evidence="4" type="ORF">DQ392_20195</name>
</gene>
<dbReference type="SUPFAM" id="SSF75304">
    <property type="entry name" value="Amidase signature (AS) enzymes"/>
    <property type="match status" value="1"/>
</dbReference>
<dbReference type="InterPro" id="IPR000120">
    <property type="entry name" value="Amidase"/>
</dbReference>
<dbReference type="InterPro" id="IPR023631">
    <property type="entry name" value="Amidase_dom"/>
</dbReference>
<evidence type="ECO:0000313" key="4">
    <source>
        <dbReference type="EMBL" id="RCG16470.1"/>
    </source>
</evidence>
<dbReference type="OrthoDB" id="182039at2"/>
<accession>A0A367EGZ7</accession>
<comment type="caution">
    <text evidence="4">The sequence shown here is derived from an EMBL/GenBank/DDBJ whole genome shotgun (WGS) entry which is preliminary data.</text>
</comment>
<dbReference type="InterPro" id="IPR036928">
    <property type="entry name" value="AS_sf"/>
</dbReference>
<feature type="region of interest" description="Disordered" evidence="2">
    <location>
        <begin position="309"/>
        <end position="338"/>
    </location>
</feature>
<dbReference type="PANTHER" id="PTHR11895">
    <property type="entry name" value="TRANSAMIDASE"/>
    <property type="match status" value="1"/>
</dbReference>
<dbReference type="Gene3D" id="3.90.1300.10">
    <property type="entry name" value="Amidase signature (AS) domain"/>
    <property type="match status" value="1"/>
</dbReference>
<name>A0A367EGZ7_9ACTN</name>
<keyword evidence="5" id="KW-1185">Reference proteome</keyword>
<dbReference type="PANTHER" id="PTHR11895:SF7">
    <property type="entry name" value="GLUTAMYL-TRNA(GLN) AMIDOTRANSFERASE SUBUNIT A, MITOCHONDRIAL"/>
    <property type="match status" value="1"/>
</dbReference>
<feature type="domain" description="Amidase" evidence="3">
    <location>
        <begin position="107"/>
        <end position="432"/>
    </location>
</feature>
<organism evidence="4 5">
    <name type="scientific">Streptomyces reniochalinae</name>
    <dbReference type="NCBI Taxonomy" id="2250578"/>
    <lineage>
        <taxon>Bacteria</taxon>
        <taxon>Bacillati</taxon>
        <taxon>Actinomycetota</taxon>
        <taxon>Actinomycetes</taxon>
        <taxon>Kitasatosporales</taxon>
        <taxon>Streptomycetaceae</taxon>
        <taxon>Streptomyces</taxon>
    </lineage>
</organism>
<dbReference type="EMBL" id="QOIM01000038">
    <property type="protein sequence ID" value="RCG16470.1"/>
    <property type="molecule type" value="Genomic_DNA"/>
</dbReference>
<evidence type="ECO:0000256" key="2">
    <source>
        <dbReference type="SAM" id="MobiDB-lite"/>
    </source>
</evidence>
<evidence type="ECO:0000313" key="5">
    <source>
        <dbReference type="Proteomes" id="UP000253507"/>
    </source>
</evidence>
<reference evidence="4 5" key="1">
    <citation type="submission" date="2018-06" db="EMBL/GenBank/DDBJ databases">
        <title>Streptomyces reniochalinae sp. nov. and Streptomyces diacarnus sp. nov. from marine sponges.</title>
        <authorList>
            <person name="Li L."/>
        </authorList>
    </citation>
    <scope>NUCLEOTIDE SEQUENCE [LARGE SCALE GENOMIC DNA]</scope>
    <source>
        <strain evidence="4 5">LHW50302</strain>
    </source>
</reference>
<proteinExistence type="inferred from homology"/>
<protein>
    <submittedName>
        <fullName evidence="4">Amidase</fullName>
    </submittedName>
</protein>
<evidence type="ECO:0000256" key="1">
    <source>
        <dbReference type="ARBA" id="ARBA00009199"/>
    </source>
</evidence>
<dbReference type="RefSeq" id="WP_114017055.1">
    <property type="nucleotide sequence ID" value="NZ_QOIM01000038.1"/>
</dbReference>
<evidence type="ECO:0000259" key="3">
    <source>
        <dbReference type="Pfam" id="PF01425"/>
    </source>
</evidence>
<dbReference type="AlphaFoldDB" id="A0A367EGZ7"/>
<dbReference type="GO" id="GO:0003824">
    <property type="term" value="F:catalytic activity"/>
    <property type="evidence" value="ECO:0007669"/>
    <property type="project" value="InterPro"/>
</dbReference>
<comment type="similarity">
    <text evidence="1">Belongs to the amidase family.</text>
</comment>
<dbReference type="Proteomes" id="UP000253507">
    <property type="component" value="Unassembled WGS sequence"/>
</dbReference>